<dbReference type="PANTHER" id="PTHR42693">
    <property type="entry name" value="ARYLSULFATASE FAMILY MEMBER"/>
    <property type="match status" value="1"/>
</dbReference>
<comment type="caution">
    <text evidence="4">The sequence shown here is derived from an EMBL/GenBank/DDBJ whole genome shotgun (WGS) entry which is preliminary data.</text>
</comment>
<dbReference type="Proteomes" id="UP000246303">
    <property type="component" value="Unassembled WGS sequence"/>
</dbReference>
<dbReference type="AlphaFoldDB" id="A0A2V3DYF7"/>
<dbReference type="PANTHER" id="PTHR42693:SF53">
    <property type="entry name" value="ENDO-4-O-SULFATASE"/>
    <property type="match status" value="1"/>
</dbReference>
<dbReference type="InterPro" id="IPR000917">
    <property type="entry name" value="Sulfatase_N"/>
</dbReference>
<dbReference type="GO" id="GO:0004065">
    <property type="term" value="F:arylsulfatase activity"/>
    <property type="evidence" value="ECO:0007669"/>
    <property type="project" value="TreeGrafter"/>
</dbReference>
<dbReference type="InterPro" id="IPR017850">
    <property type="entry name" value="Alkaline_phosphatase_core_sf"/>
</dbReference>
<dbReference type="EMBL" id="QHLZ01000001">
    <property type="protein sequence ID" value="PXA69560.1"/>
    <property type="molecule type" value="Genomic_DNA"/>
</dbReference>
<organism evidence="4 5">
    <name type="scientific">Arthrobacter psychrochitiniphilus</name>
    <dbReference type="NCBI Taxonomy" id="291045"/>
    <lineage>
        <taxon>Bacteria</taxon>
        <taxon>Bacillati</taxon>
        <taxon>Actinomycetota</taxon>
        <taxon>Actinomycetes</taxon>
        <taxon>Micrococcales</taxon>
        <taxon>Micrococcaceae</taxon>
        <taxon>Arthrobacter</taxon>
    </lineage>
</organism>
<dbReference type="Gene3D" id="3.30.1120.10">
    <property type="match status" value="1"/>
</dbReference>
<protein>
    <submittedName>
        <fullName evidence="4">Sulfatase</fullName>
    </submittedName>
</protein>
<name>A0A2V3DYF7_9MICC</name>
<keyword evidence="5" id="KW-1185">Reference proteome</keyword>
<feature type="domain" description="Sulfatase N-terminal" evidence="3">
    <location>
        <begin position="23"/>
        <end position="369"/>
    </location>
</feature>
<proteinExistence type="inferred from homology"/>
<dbReference type="InterPro" id="IPR050738">
    <property type="entry name" value="Sulfatase"/>
</dbReference>
<dbReference type="RefSeq" id="WP_110104845.1">
    <property type="nucleotide sequence ID" value="NZ_JACBZZ010000001.1"/>
</dbReference>
<evidence type="ECO:0000256" key="2">
    <source>
        <dbReference type="ARBA" id="ARBA00022801"/>
    </source>
</evidence>
<evidence type="ECO:0000259" key="3">
    <source>
        <dbReference type="Pfam" id="PF00884"/>
    </source>
</evidence>
<sequence>MPSSVSKPVSKRQPNQPRTSSQPNIMVIISDDHGYADRSILGVQNDVATPHMDRLAREGASYSNAYVTAPICSPSRAGLAAGSYQQRWGARWFTDSEIGPESVPTIAELLRAEGYTTGYFGKVHYGSEHHGHRGTPPQHGYDESFYGLAGESMGRLNYLHHSEESVAEYGEAAFPMAVQPLWNGEEPQELEGFLTDAIGERTRQFVAEHAQTPFLATVAFNAVHNFCWQLPAEELEKRGLPAYEDWNPGAGEYIDWYDGAISPHLENGRAYYLAQLELMDAQIGLILDQLDELGLTEDTIVIYLTDNGGSTCNYGVNLPLRGTKYTLWEGGVRVPFLLRWPGHVEAGTTLAGLTSSMDILPTAMAAAGADPSRYAHSDGRDLLATSSHDALHWDCGWQWSVRRGDWKLVWVEPGSPVAAAIREVEHAEPGSGFFLTNLATDPAETTNLYDAEPALAAELLALHQAWGRHVDGACV</sequence>
<reference evidence="4 5" key="1">
    <citation type="submission" date="2018-05" db="EMBL/GenBank/DDBJ databases">
        <title>Genetic diversity of glacier-inhabiting Cryobacterium bacteria in China and description of Cryobacterium mengkeensis sp. nov. and Arthrobacter glacialis sp. nov.</title>
        <authorList>
            <person name="Liu Q."/>
            <person name="Xin Y.-H."/>
        </authorList>
    </citation>
    <scope>NUCLEOTIDE SEQUENCE [LARGE SCALE GENOMIC DNA]</scope>
    <source>
        <strain evidence="4 5">GP3</strain>
    </source>
</reference>
<keyword evidence="2" id="KW-0378">Hydrolase</keyword>
<dbReference type="SUPFAM" id="SSF53649">
    <property type="entry name" value="Alkaline phosphatase-like"/>
    <property type="match status" value="1"/>
</dbReference>
<comment type="similarity">
    <text evidence="1">Belongs to the sulfatase family.</text>
</comment>
<evidence type="ECO:0000313" key="4">
    <source>
        <dbReference type="EMBL" id="PXA69560.1"/>
    </source>
</evidence>
<evidence type="ECO:0000256" key="1">
    <source>
        <dbReference type="ARBA" id="ARBA00008779"/>
    </source>
</evidence>
<dbReference type="Pfam" id="PF00884">
    <property type="entry name" value="Sulfatase"/>
    <property type="match status" value="1"/>
</dbReference>
<evidence type="ECO:0000313" key="5">
    <source>
        <dbReference type="Proteomes" id="UP000246303"/>
    </source>
</evidence>
<accession>A0A2V3DYF7</accession>
<gene>
    <name evidence="4" type="ORF">CVS29_03220</name>
</gene>
<dbReference type="OrthoDB" id="9777306at2"/>
<dbReference type="Gene3D" id="3.40.720.10">
    <property type="entry name" value="Alkaline Phosphatase, subunit A"/>
    <property type="match status" value="1"/>
</dbReference>